<dbReference type="OrthoDB" id="9999192at2"/>
<evidence type="ECO:0000256" key="1">
    <source>
        <dbReference type="SAM" id="Phobius"/>
    </source>
</evidence>
<dbReference type="Proteomes" id="UP000232062">
    <property type="component" value="Unassembled WGS sequence"/>
</dbReference>
<reference evidence="2 3" key="1">
    <citation type="submission" date="2017-11" db="EMBL/GenBank/DDBJ databases">
        <title>The genome sequence of Pantoea rodasii DSM 26611.</title>
        <authorList>
            <person name="Gao J."/>
            <person name="Mao X."/>
            <person name="Sun J."/>
        </authorList>
    </citation>
    <scope>NUCLEOTIDE SEQUENCE [LARGE SCALE GENOMIC DNA]</scope>
    <source>
        <strain evidence="2 3">DSM 26611</strain>
    </source>
</reference>
<organism evidence="2 3">
    <name type="scientific">Pantoea rodasii</name>
    <dbReference type="NCBI Taxonomy" id="1076549"/>
    <lineage>
        <taxon>Bacteria</taxon>
        <taxon>Pseudomonadati</taxon>
        <taxon>Pseudomonadota</taxon>
        <taxon>Gammaproteobacteria</taxon>
        <taxon>Enterobacterales</taxon>
        <taxon>Erwiniaceae</taxon>
        <taxon>Pantoea</taxon>
    </lineage>
</organism>
<keyword evidence="3" id="KW-1185">Reference proteome</keyword>
<protein>
    <submittedName>
        <fullName evidence="2">Uncharacterized protein</fullName>
    </submittedName>
</protein>
<comment type="caution">
    <text evidence="2">The sequence shown here is derived from an EMBL/GenBank/DDBJ whole genome shotgun (WGS) entry which is preliminary data.</text>
</comment>
<feature type="transmembrane region" description="Helical" evidence="1">
    <location>
        <begin position="106"/>
        <end position="127"/>
    </location>
</feature>
<accession>A0A2M9WE88</accession>
<dbReference type="RefSeq" id="WP_100701393.1">
    <property type="nucleotide sequence ID" value="NZ_PIQI01000012.1"/>
</dbReference>
<keyword evidence="1" id="KW-0472">Membrane</keyword>
<proteinExistence type="predicted"/>
<keyword evidence="1" id="KW-0812">Transmembrane</keyword>
<sequence>MRNRKREQRLIRAITLLDPLAPGRERERIMDLLHSARRASRAGESLRAGELSYMVLGALNVLQGRLQASGAAADALEPFAAAVDLLLPDFMTRERRTFAMFMAEPLVWRLTVLSLPLLSACVVYGLWNLLNA</sequence>
<evidence type="ECO:0000313" key="3">
    <source>
        <dbReference type="Proteomes" id="UP000232062"/>
    </source>
</evidence>
<gene>
    <name evidence="2" type="ORF">PRCB_09090</name>
</gene>
<keyword evidence="1" id="KW-1133">Transmembrane helix</keyword>
<name>A0A2M9WE88_9GAMM</name>
<evidence type="ECO:0000313" key="2">
    <source>
        <dbReference type="EMBL" id="PJZ05870.1"/>
    </source>
</evidence>
<dbReference type="AlphaFoldDB" id="A0A2M9WE88"/>
<dbReference type="EMBL" id="PIQI01000012">
    <property type="protein sequence ID" value="PJZ05870.1"/>
    <property type="molecule type" value="Genomic_DNA"/>
</dbReference>